<dbReference type="RefSeq" id="WP_161407314.1">
    <property type="nucleotide sequence ID" value="NZ_WTUZ01000016.1"/>
</dbReference>
<dbReference type="GO" id="GO:0000166">
    <property type="term" value="F:nucleotide binding"/>
    <property type="evidence" value="ECO:0007669"/>
    <property type="project" value="InterPro"/>
</dbReference>
<gene>
    <name evidence="4" type="ORF">GQF01_13605</name>
</gene>
<keyword evidence="5" id="KW-1185">Reference proteome</keyword>
<comment type="similarity">
    <text evidence="1">Belongs to the Gfo/Idh/MocA family.</text>
</comment>
<evidence type="ECO:0000313" key="5">
    <source>
        <dbReference type="Proteomes" id="UP000481087"/>
    </source>
</evidence>
<dbReference type="Gene3D" id="3.30.360.10">
    <property type="entry name" value="Dihydrodipicolinate Reductase, domain 2"/>
    <property type="match status" value="1"/>
</dbReference>
<feature type="domain" description="Gfo/Idh/MocA-like oxidoreductase N-terminal" evidence="2">
    <location>
        <begin position="5"/>
        <end position="130"/>
    </location>
</feature>
<dbReference type="PANTHER" id="PTHR43377:SF2">
    <property type="entry name" value="BINDING ROSSMANN FOLD OXIDOREDUCTASE, PUTATIVE (AFU_ORTHOLOGUE AFUA_4G00560)-RELATED"/>
    <property type="match status" value="1"/>
</dbReference>
<dbReference type="Pfam" id="PF01408">
    <property type="entry name" value="GFO_IDH_MocA"/>
    <property type="match status" value="1"/>
</dbReference>
<comment type="caution">
    <text evidence="4">The sequence shown here is derived from an EMBL/GenBank/DDBJ whole genome shotgun (WGS) entry which is preliminary data.</text>
</comment>
<dbReference type="Gene3D" id="3.40.50.720">
    <property type="entry name" value="NAD(P)-binding Rossmann-like Domain"/>
    <property type="match status" value="1"/>
</dbReference>
<evidence type="ECO:0000256" key="1">
    <source>
        <dbReference type="ARBA" id="ARBA00010928"/>
    </source>
</evidence>
<dbReference type="AlphaFoldDB" id="A0A6L8UYJ3"/>
<reference evidence="4 5" key="1">
    <citation type="submission" date="2019-12" db="EMBL/GenBank/DDBJ databases">
        <title>Paenibacillus sp. nov. sp. isolated from soil.</title>
        <authorList>
            <person name="Kim J."/>
            <person name="Jeong S.E."/>
            <person name="Jung H.S."/>
            <person name="Jeon C.O."/>
        </authorList>
    </citation>
    <scope>NUCLEOTIDE SEQUENCE [LARGE SCALE GENOMIC DNA]</scope>
    <source>
        <strain evidence="4 5">5J-6</strain>
    </source>
</reference>
<dbReference type="InterPro" id="IPR036291">
    <property type="entry name" value="NAD(P)-bd_dom_sf"/>
</dbReference>
<dbReference type="PANTHER" id="PTHR43377">
    <property type="entry name" value="BILIVERDIN REDUCTASE A"/>
    <property type="match status" value="1"/>
</dbReference>
<protein>
    <submittedName>
        <fullName evidence="4">Oxidoreductase</fullName>
    </submittedName>
</protein>
<organism evidence="4 5">
    <name type="scientific">Paenibacillus silvestris</name>
    <dbReference type="NCBI Taxonomy" id="2606219"/>
    <lineage>
        <taxon>Bacteria</taxon>
        <taxon>Bacillati</taxon>
        <taxon>Bacillota</taxon>
        <taxon>Bacilli</taxon>
        <taxon>Bacillales</taxon>
        <taxon>Paenibacillaceae</taxon>
        <taxon>Paenibacillus</taxon>
    </lineage>
</organism>
<dbReference type="SUPFAM" id="SSF55347">
    <property type="entry name" value="Glyceraldehyde-3-phosphate dehydrogenase-like, C-terminal domain"/>
    <property type="match status" value="1"/>
</dbReference>
<dbReference type="EMBL" id="WTUZ01000016">
    <property type="protein sequence ID" value="MZQ83145.1"/>
    <property type="molecule type" value="Genomic_DNA"/>
</dbReference>
<sequence length="441" mass="49030">MAKKKYVICGVSTRANGMFIRPMLDTFHQHCEIVGLLDADPSRFANCFKKFPALTGTPVYAPAQFEQMIEETKPDAVIVAGVDYTHADYIVGGLQHDLDVISEKPMVTTGSDCKRVLDAQSNSKGKLYVTFNYRYSPIHTRIKELILEGRVGRVTSVDLNWYIDTYHGASYFKRWNRKRGNSGGLSVHKSTHHFDLVNWWIGQKPLEAFAYGALHYFGPEGELNPVKEDGRHCGTCRVKPSCSYFMRWSSRSKEIVPPDDHVNALEIKPDHFTGYRPDGCIFDSEIDIEDTYAAVVKYDKGAMLSYSVNFSVPYEGYRLAINGTKGRIETKEIMSGRASFHVPEQTIDYFPLFGGKETIHVVPKAGGHGGGDPLILEDLFLGPDPQRHYDIMAGAEAGALAVLTGEAIWKSAAANQPIRLSDLLVESELAEVSRGGGAHRV</sequence>
<evidence type="ECO:0000259" key="3">
    <source>
        <dbReference type="Pfam" id="PF02894"/>
    </source>
</evidence>
<evidence type="ECO:0000259" key="2">
    <source>
        <dbReference type="Pfam" id="PF01408"/>
    </source>
</evidence>
<proteinExistence type="inferred from homology"/>
<feature type="domain" description="Gfo/Idh/MocA-like oxidoreductase C-terminal" evidence="3">
    <location>
        <begin position="143"/>
        <end position="420"/>
    </location>
</feature>
<evidence type="ECO:0000313" key="4">
    <source>
        <dbReference type="EMBL" id="MZQ83145.1"/>
    </source>
</evidence>
<dbReference type="SUPFAM" id="SSF51735">
    <property type="entry name" value="NAD(P)-binding Rossmann-fold domains"/>
    <property type="match status" value="1"/>
</dbReference>
<dbReference type="InterPro" id="IPR051450">
    <property type="entry name" value="Gfo/Idh/MocA_Oxidoreductases"/>
</dbReference>
<name>A0A6L8UYJ3_9BACL</name>
<accession>A0A6L8UYJ3</accession>
<dbReference type="Pfam" id="PF02894">
    <property type="entry name" value="GFO_IDH_MocA_C"/>
    <property type="match status" value="1"/>
</dbReference>
<dbReference type="InterPro" id="IPR004104">
    <property type="entry name" value="Gfo/Idh/MocA-like_OxRdtase_C"/>
</dbReference>
<dbReference type="InterPro" id="IPR000683">
    <property type="entry name" value="Gfo/Idh/MocA-like_OxRdtase_N"/>
</dbReference>
<dbReference type="Proteomes" id="UP000481087">
    <property type="component" value="Unassembled WGS sequence"/>
</dbReference>